<dbReference type="Proteomes" id="UP000189114">
    <property type="component" value="Unassembled WGS sequence"/>
</dbReference>
<protein>
    <submittedName>
        <fullName evidence="1">Uncharacterized protein</fullName>
    </submittedName>
</protein>
<proteinExistence type="predicted"/>
<evidence type="ECO:0000313" key="1">
    <source>
        <dbReference type="EMBL" id="OOF78721.1"/>
    </source>
</evidence>
<reference evidence="2" key="1">
    <citation type="submission" date="2016-10" db="EMBL/GenBank/DDBJ databases">
        <title>Rodentibacter gen. nov. and new species.</title>
        <authorList>
            <person name="Christensen H."/>
        </authorList>
    </citation>
    <scope>NUCLEOTIDE SEQUENCE [LARGE SCALE GENOMIC DNA]</scope>
    <source>
        <strain evidence="2">Ppn152</strain>
    </source>
</reference>
<dbReference type="AlphaFoldDB" id="A0A1V3KM46"/>
<sequence length="104" mass="11939">MSCAEFRRTEPTTHNLVINLYQWGSAQALPIKWFYAGATGEVRFHLAENNIHIKEVRITAEFTDKEGGTFEDVYFSEEFQNKTKEIQQQALAAMETAIDEGYSE</sequence>
<evidence type="ECO:0000313" key="2">
    <source>
        <dbReference type="Proteomes" id="UP000189114"/>
    </source>
</evidence>
<organism evidence="1 2">
    <name type="scientific">Rodentibacter caecimuris</name>
    <dbReference type="NCBI Taxonomy" id="1796644"/>
    <lineage>
        <taxon>Bacteria</taxon>
        <taxon>Pseudomonadati</taxon>
        <taxon>Pseudomonadota</taxon>
        <taxon>Gammaproteobacteria</taxon>
        <taxon>Pasteurellales</taxon>
        <taxon>Pasteurellaceae</taxon>
        <taxon>Rodentibacter</taxon>
    </lineage>
</organism>
<name>A0A1V3KM46_9PAST</name>
<accession>A0A1V3KM46</accession>
<comment type="caution">
    <text evidence="1">The sequence shown here is derived from an EMBL/GenBank/DDBJ whole genome shotgun (WGS) entry which is preliminary data.</text>
</comment>
<gene>
    <name evidence="1" type="ORF">BKG96_05245</name>
</gene>
<dbReference type="EMBL" id="MLAE01000021">
    <property type="protein sequence ID" value="OOF78721.1"/>
    <property type="molecule type" value="Genomic_DNA"/>
</dbReference>